<evidence type="ECO:0000256" key="1">
    <source>
        <dbReference type="SAM" id="Phobius"/>
    </source>
</evidence>
<proteinExistence type="predicted"/>
<keyword evidence="1" id="KW-1133">Transmembrane helix</keyword>
<protein>
    <recommendedName>
        <fullName evidence="6">SxtJ</fullName>
    </recommendedName>
</protein>
<dbReference type="AlphaFoldDB" id="A0A2N0D7F9"/>
<feature type="transmembrane region" description="Helical" evidence="1">
    <location>
        <begin position="46"/>
        <end position="65"/>
    </location>
</feature>
<reference evidence="2 4" key="1">
    <citation type="submission" date="2017-11" db="EMBL/GenBank/DDBJ databases">
        <authorList>
            <person name="Han C.G."/>
        </authorList>
    </citation>
    <scope>NUCLEOTIDE SEQUENCE [LARGE SCALE GENOMIC DNA]</scope>
    <source>
        <strain evidence="2 4">HCNT1</strain>
    </source>
</reference>
<accession>A0A2N0D7F9</accession>
<dbReference type="EMBL" id="CP104144">
    <property type="protein sequence ID" value="UWU18478.1"/>
    <property type="molecule type" value="Genomic_DNA"/>
</dbReference>
<evidence type="ECO:0000313" key="4">
    <source>
        <dbReference type="Proteomes" id="UP000232164"/>
    </source>
</evidence>
<evidence type="ECO:0008006" key="6">
    <source>
        <dbReference type="Google" id="ProtNLM"/>
    </source>
</evidence>
<keyword evidence="3" id="KW-0614">Plasmid</keyword>
<dbReference type="Proteomes" id="UP000232164">
    <property type="component" value="Unassembled WGS sequence"/>
</dbReference>
<sequence length="143" mass="15830">MSESHELLFEDIPEGPSNRNFGYTVGGILLCLVTARWIISGTMTPVMLGFASLGGLLVLLALIYPVSLTMPNQVWSKLGLLLFKVANPVVMLFIYVTTFVPIGFALRMRGHDPLALRFDRAAATYWTNHPLEGADPSTMRNQF</sequence>
<reference evidence="3" key="3">
    <citation type="submission" date="2022-09" db="EMBL/GenBank/DDBJ databases">
        <title>Australian commercial rhizobial inoculants.</title>
        <authorList>
            <person name="Kohlmeier M.G."/>
            <person name="O'Hara G.W."/>
            <person name="Colombi E."/>
            <person name="Ramsay J.P."/>
            <person name="Terpolilli J."/>
        </authorList>
    </citation>
    <scope>NUCLEOTIDE SEQUENCE</scope>
    <source>
        <strain evidence="3">WSM1592</strain>
        <plasmid evidence="3">pWSM1592_1</plasmid>
    </source>
</reference>
<feature type="transmembrane region" description="Helical" evidence="1">
    <location>
        <begin position="20"/>
        <end position="39"/>
    </location>
</feature>
<organism evidence="2 4">
    <name type="scientific">Rhizobium sullae</name>
    <name type="common">Rhizobium hedysari</name>
    <dbReference type="NCBI Taxonomy" id="50338"/>
    <lineage>
        <taxon>Bacteria</taxon>
        <taxon>Pseudomonadati</taxon>
        <taxon>Pseudomonadota</taxon>
        <taxon>Alphaproteobacteria</taxon>
        <taxon>Hyphomicrobiales</taxon>
        <taxon>Rhizobiaceae</taxon>
        <taxon>Rhizobium/Agrobacterium group</taxon>
        <taxon>Rhizobium</taxon>
    </lineage>
</organism>
<evidence type="ECO:0000313" key="2">
    <source>
        <dbReference type="EMBL" id="PKA42021.1"/>
    </source>
</evidence>
<dbReference type="STRING" id="1041146.GCA_000427985_01453"/>
<dbReference type="RefSeq" id="WP_027510909.1">
    <property type="nucleotide sequence ID" value="NZ_CP104144.1"/>
</dbReference>
<keyword evidence="1" id="KW-0472">Membrane</keyword>
<name>A0A2N0D7F9_RHISU</name>
<dbReference type="EMBL" id="PIQN01000014">
    <property type="protein sequence ID" value="PKA42021.1"/>
    <property type="molecule type" value="Genomic_DNA"/>
</dbReference>
<reference evidence="2 4" key="2">
    <citation type="submission" date="2017-12" db="EMBL/GenBank/DDBJ databases">
        <title>Genome sequence of Rhizobium sullae HCNT1 isolated from Sulla coronaria nodules and featuring peculiar denitrification phenotypes.</title>
        <authorList>
            <person name="De Diego-Diaz B."/>
            <person name="Treu L."/>
            <person name="Campanaro S."/>
            <person name="Da Silva Duarte V."/>
            <person name="Basaglia M."/>
            <person name="Favaro L."/>
            <person name="Casella S."/>
            <person name="Squartini A."/>
        </authorList>
    </citation>
    <scope>NUCLEOTIDE SEQUENCE [LARGE SCALE GENOMIC DNA]</scope>
    <source>
        <strain evidence="2 4">HCNT1</strain>
    </source>
</reference>
<evidence type="ECO:0000313" key="3">
    <source>
        <dbReference type="EMBL" id="UWU18478.1"/>
    </source>
</evidence>
<gene>
    <name evidence="2" type="ORF">CWR43_17985</name>
    <name evidence="3" type="ORF">N2599_24910</name>
</gene>
<geneLocation type="plasmid" evidence="3 5">
    <name>pWSM1592_1</name>
</geneLocation>
<evidence type="ECO:0000313" key="5">
    <source>
        <dbReference type="Proteomes" id="UP001060123"/>
    </source>
</evidence>
<feature type="transmembrane region" description="Helical" evidence="1">
    <location>
        <begin position="85"/>
        <end position="106"/>
    </location>
</feature>
<dbReference type="Proteomes" id="UP001060123">
    <property type="component" value="Plasmid pWSM1592_1"/>
</dbReference>
<keyword evidence="5" id="KW-1185">Reference proteome</keyword>
<keyword evidence="1" id="KW-0812">Transmembrane</keyword>